<keyword evidence="2" id="KW-1185">Reference proteome</keyword>
<organism evidence="1 2">
    <name type="scientific">Amycolatopsis acidicola</name>
    <dbReference type="NCBI Taxonomy" id="2596893"/>
    <lineage>
        <taxon>Bacteria</taxon>
        <taxon>Bacillati</taxon>
        <taxon>Actinomycetota</taxon>
        <taxon>Actinomycetes</taxon>
        <taxon>Pseudonocardiales</taxon>
        <taxon>Pseudonocardiaceae</taxon>
        <taxon>Amycolatopsis</taxon>
    </lineage>
</organism>
<dbReference type="AlphaFoldDB" id="A0A5N0UQ45"/>
<evidence type="ECO:0000313" key="1">
    <source>
        <dbReference type="EMBL" id="KAA9152095.1"/>
    </source>
</evidence>
<accession>A0A5N0UQ45</accession>
<gene>
    <name evidence="1" type="ORF">FPZ12_037565</name>
</gene>
<comment type="caution">
    <text evidence="1">The sequence shown here is derived from an EMBL/GenBank/DDBJ whole genome shotgun (WGS) entry which is preliminary data.</text>
</comment>
<proteinExistence type="predicted"/>
<name>A0A5N0UQ45_9PSEU</name>
<dbReference type="OrthoDB" id="5193634at2"/>
<protein>
    <submittedName>
        <fullName evidence="1">Uncharacterized protein</fullName>
    </submittedName>
</protein>
<dbReference type="EMBL" id="VMNW02000092">
    <property type="protein sequence ID" value="KAA9152095.1"/>
    <property type="molecule type" value="Genomic_DNA"/>
</dbReference>
<dbReference type="Proteomes" id="UP000319769">
    <property type="component" value="Unassembled WGS sequence"/>
</dbReference>
<dbReference type="RefSeq" id="WP_144755985.1">
    <property type="nucleotide sequence ID" value="NZ_VMNW02000092.1"/>
</dbReference>
<evidence type="ECO:0000313" key="2">
    <source>
        <dbReference type="Proteomes" id="UP000319769"/>
    </source>
</evidence>
<reference evidence="1" key="1">
    <citation type="submission" date="2019-09" db="EMBL/GenBank/DDBJ databases">
        <authorList>
            <person name="Teo W.F.A."/>
            <person name="Duangmal K."/>
        </authorList>
    </citation>
    <scope>NUCLEOTIDE SEQUENCE [LARGE SCALE GENOMIC DNA]</scope>
    <source>
        <strain evidence="1">K81G1</strain>
    </source>
</reference>
<sequence length="67" mass="7543">MNRLRPAAFLVRAWYEDRSFRARVSYFPGLDGGGQPAVQAITADPAELHDQLDAWLATLAQPEEETR</sequence>